<comment type="caution">
    <text evidence="1">The sequence shown here is derived from an EMBL/GenBank/DDBJ whole genome shotgun (WGS) entry which is preliminary data.</text>
</comment>
<reference evidence="1" key="1">
    <citation type="submission" date="2021-05" db="EMBL/GenBank/DDBJ databases">
        <authorList>
            <person name="Pan Q."/>
            <person name="Jouanno E."/>
            <person name="Zahm M."/>
            <person name="Klopp C."/>
            <person name="Cabau C."/>
            <person name="Louis A."/>
            <person name="Berthelot C."/>
            <person name="Parey E."/>
            <person name="Roest Crollius H."/>
            <person name="Montfort J."/>
            <person name="Robinson-Rechavi M."/>
            <person name="Bouchez O."/>
            <person name="Lampietro C."/>
            <person name="Lopez Roques C."/>
            <person name="Donnadieu C."/>
            <person name="Postlethwait J."/>
            <person name="Bobe J."/>
            <person name="Dillon D."/>
            <person name="Chandos A."/>
            <person name="von Hippel F."/>
            <person name="Guiguen Y."/>
        </authorList>
    </citation>
    <scope>NUCLEOTIDE SEQUENCE</scope>
    <source>
        <strain evidence="1">YG-Jan2019</strain>
    </source>
</reference>
<proteinExistence type="predicted"/>
<dbReference type="Proteomes" id="UP001157502">
    <property type="component" value="Chromosome 13"/>
</dbReference>
<dbReference type="EMBL" id="CM055740">
    <property type="protein sequence ID" value="KAJ8002955.1"/>
    <property type="molecule type" value="Genomic_DNA"/>
</dbReference>
<organism evidence="1 2">
    <name type="scientific">Dallia pectoralis</name>
    <name type="common">Alaska blackfish</name>
    <dbReference type="NCBI Taxonomy" id="75939"/>
    <lineage>
        <taxon>Eukaryota</taxon>
        <taxon>Metazoa</taxon>
        <taxon>Chordata</taxon>
        <taxon>Craniata</taxon>
        <taxon>Vertebrata</taxon>
        <taxon>Euteleostomi</taxon>
        <taxon>Actinopterygii</taxon>
        <taxon>Neopterygii</taxon>
        <taxon>Teleostei</taxon>
        <taxon>Protacanthopterygii</taxon>
        <taxon>Esociformes</taxon>
        <taxon>Umbridae</taxon>
        <taxon>Dallia</taxon>
    </lineage>
</organism>
<name>A0ACC2GHG4_DALPE</name>
<evidence type="ECO:0000313" key="2">
    <source>
        <dbReference type="Proteomes" id="UP001157502"/>
    </source>
</evidence>
<sequence>MVTLGDMYIHLQRAMDCEVEVTGRVLLHKASSTNSFIRQGANTALGHMVRSCGLARVFKALLTGGLTHQNAAVRSCAAEHLESLADIMGAARILSGKKDLTDRFLITVSKLAVDSAQDVRYHGRSILKNLATHGNFAQMWDKFVPKKEQNSLRDIVSQIKPKAPCLESFQMTGPLSSRVYLPRVPPKSGSPIKKERKDWRKVNTFNVQSNKRRSGNCIKLIDLLEEVKATQAHLTEEAWKVVKQVEARRNLLSANSMEEEGRSSRGSLSSVDMRTPDELRSYSLLETPVELCSPTLIPSPPTTKPTSKLPRTHKFRGIAKTATGSGEII</sequence>
<gene>
    <name evidence="1" type="ORF">DPEC_G00164330</name>
</gene>
<keyword evidence="2" id="KW-1185">Reference proteome</keyword>
<evidence type="ECO:0000313" key="1">
    <source>
        <dbReference type="EMBL" id="KAJ8002955.1"/>
    </source>
</evidence>
<protein>
    <submittedName>
        <fullName evidence="1">Uncharacterized protein</fullName>
    </submittedName>
</protein>
<accession>A0ACC2GHG4</accession>